<evidence type="ECO:0000256" key="7">
    <source>
        <dbReference type="ARBA" id="ARBA00023136"/>
    </source>
</evidence>
<reference evidence="10 11" key="2">
    <citation type="submission" date="2014-05" db="EMBL/GenBank/DDBJ databases">
        <title>Draft genome sequence of Halobacillus karajensis HK-03.</title>
        <authorList>
            <person name="Khelaifia S."/>
            <person name="Croce O."/>
            <person name="Lagier J.C."/>
            <person name="Raoult D."/>
        </authorList>
    </citation>
    <scope>NUCLEOTIDE SEQUENCE [LARGE SCALE GENOMIC DNA]</scope>
    <source>
        <strain evidence="10 11">HD-03</strain>
    </source>
</reference>
<dbReference type="GO" id="GO:0009103">
    <property type="term" value="P:lipopolysaccharide biosynthetic process"/>
    <property type="evidence" value="ECO:0007669"/>
    <property type="project" value="UniProtKB-ARBA"/>
</dbReference>
<dbReference type="EMBL" id="CCDI010000001">
    <property type="protein sequence ID" value="CDQ23015.1"/>
    <property type="molecule type" value="Genomic_DNA"/>
</dbReference>
<feature type="transmembrane region" description="Helical" evidence="8">
    <location>
        <begin position="272"/>
        <end position="295"/>
    </location>
</feature>
<feature type="transmembrane region" description="Helical" evidence="8">
    <location>
        <begin position="124"/>
        <end position="141"/>
    </location>
</feature>
<keyword evidence="3" id="KW-0328">Glycosyltransferase</keyword>
<dbReference type="Pfam" id="PF13231">
    <property type="entry name" value="PMT_2"/>
    <property type="match status" value="1"/>
</dbReference>
<feature type="transmembrane region" description="Helical" evidence="8">
    <location>
        <begin position="183"/>
        <end position="214"/>
    </location>
</feature>
<reference evidence="11" key="1">
    <citation type="submission" date="2014-03" db="EMBL/GenBank/DDBJ databases">
        <authorList>
            <person name="Urmite Genomes U."/>
        </authorList>
    </citation>
    <scope>NUCLEOTIDE SEQUENCE [LARGE SCALE GENOMIC DNA]</scope>
    <source>
        <strain evidence="11">HD-03</strain>
    </source>
</reference>
<dbReference type="PANTHER" id="PTHR33908:SF11">
    <property type="entry name" value="MEMBRANE PROTEIN"/>
    <property type="match status" value="1"/>
</dbReference>
<dbReference type="PANTHER" id="PTHR33908">
    <property type="entry name" value="MANNOSYLTRANSFERASE YKCB-RELATED"/>
    <property type="match status" value="1"/>
</dbReference>
<evidence type="ECO:0000256" key="1">
    <source>
        <dbReference type="ARBA" id="ARBA00004651"/>
    </source>
</evidence>
<dbReference type="InterPro" id="IPR050297">
    <property type="entry name" value="LipidA_mod_glycosyltrf_83"/>
</dbReference>
<feature type="transmembrane region" description="Helical" evidence="8">
    <location>
        <begin position="153"/>
        <end position="171"/>
    </location>
</feature>
<organism evidence="10 11">
    <name type="scientific">Halobacillus karajensis</name>
    <dbReference type="NCBI Taxonomy" id="195088"/>
    <lineage>
        <taxon>Bacteria</taxon>
        <taxon>Bacillati</taxon>
        <taxon>Bacillota</taxon>
        <taxon>Bacilli</taxon>
        <taxon>Bacillales</taxon>
        <taxon>Bacillaceae</taxon>
        <taxon>Halobacillus</taxon>
    </lineage>
</organism>
<evidence type="ECO:0000313" key="10">
    <source>
        <dbReference type="EMBL" id="CDQ23015.1"/>
    </source>
</evidence>
<feature type="domain" description="Glycosyltransferase RgtA/B/C/D-like" evidence="9">
    <location>
        <begin position="135"/>
        <end position="274"/>
    </location>
</feature>
<keyword evidence="5 8" id="KW-0812">Transmembrane</keyword>
<dbReference type="AlphaFoldDB" id="A0A059NVC1"/>
<dbReference type="InterPro" id="IPR038731">
    <property type="entry name" value="RgtA/B/C-like"/>
</dbReference>
<evidence type="ECO:0000256" key="4">
    <source>
        <dbReference type="ARBA" id="ARBA00022679"/>
    </source>
</evidence>
<evidence type="ECO:0000256" key="5">
    <source>
        <dbReference type="ARBA" id="ARBA00022692"/>
    </source>
</evidence>
<protein>
    <submittedName>
        <fullName evidence="10">Integral membrane protein</fullName>
    </submittedName>
</protein>
<dbReference type="GO" id="GO:0016763">
    <property type="term" value="F:pentosyltransferase activity"/>
    <property type="evidence" value="ECO:0007669"/>
    <property type="project" value="TreeGrafter"/>
</dbReference>
<keyword evidence="2" id="KW-1003">Cell membrane</keyword>
<feature type="transmembrane region" description="Helical" evidence="8">
    <location>
        <begin position="221"/>
        <end position="237"/>
    </location>
</feature>
<sequence length="483" mass="55450">MNQTLTFLQIFCVLVIFIFGLFYFGSGAYFNIIKLGNMFSGSELLGMLLLVLLALGLLYIFSSLPIQKRYFLVLLLPTAFIIRLFWIIYAPTEPTSDFLMLYNAAVSAASGDLSFADNTYFTKWVYQLGFVMYEAFAIAIFGNETFILKILNALYSTGMVWIVYECARHIFNEKAGRLAGATYTLYVPAIIMTSVLTNQVLATLLFYAGVLLLIKRFEKSRYSWIYIGLLFAFGHIIRPVGSLVLLASGFFLLVVYLLNHKKSGKLLVSLKFAGMIAVYFLTLTASSQALMISGVSDHPLENRDPKWKFVLGLNQETTGQYSKKDSLALRGLSLEERQAKEDEMIQERLSDKSALLPLFRDKFGIMWSNKDASILWSYQGGDKETKDLLYKSEKIMFTTFFFLGFISLILLSWSYLSKRDEVDFQRFHSLWFILFLIGYALIHLVIEIQTRYRFVSIPSIIILQSYSHYLLFKRWRKKKSLSP</sequence>
<comment type="subcellular location">
    <subcellularLocation>
        <location evidence="1">Cell membrane</location>
        <topology evidence="1">Multi-pass membrane protein</topology>
    </subcellularLocation>
</comment>
<dbReference type="RefSeq" id="WP_035506540.1">
    <property type="nucleotide sequence ID" value="NZ_CCDH010000001.1"/>
</dbReference>
<feature type="transmembrane region" description="Helical" evidence="8">
    <location>
        <begin position="243"/>
        <end position="260"/>
    </location>
</feature>
<evidence type="ECO:0000259" key="9">
    <source>
        <dbReference type="Pfam" id="PF13231"/>
    </source>
</evidence>
<dbReference type="Proteomes" id="UP000028868">
    <property type="component" value="Unassembled WGS sequence"/>
</dbReference>
<feature type="transmembrane region" description="Helical" evidence="8">
    <location>
        <begin position="428"/>
        <end position="446"/>
    </location>
</feature>
<accession>A0A059NVC1</accession>
<evidence type="ECO:0000256" key="3">
    <source>
        <dbReference type="ARBA" id="ARBA00022676"/>
    </source>
</evidence>
<evidence type="ECO:0000256" key="8">
    <source>
        <dbReference type="SAM" id="Phobius"/>
    </source>
</evidence>
<proteinExistence type="predicted"/>
<evidence type="ECO:0000313" key="11">
    <source>
        <dbReference type="Proteomes" id="UP000028868"/>
    </source>
</evidence>
<feature type="transmembrane region" description="Helical" evidence="8">
    <location>
        <begin position="44"/>
        <end position="61"/>
    </location>
</feature>
<evidence type="ECO:0000256" key="2">
    <source>
        <dbReference type="ARBA" id="ARBA00022475"/>
    </source>
</evidence>
<comment type="caution">
    <text evidence="10">The sequence shown here is derived from an EMBL/GenBank/DDBJ whole genome shotgun (WGS) entry which is preliminary data.</text>
</comment>
<keyword evidence="4" id="KW-0808">Transferase</keyword>
<keyword evidence="7 8" id="KW-0472">Membrane</keyword>
<dbReference type="GO" id="GO:0005886">
    <property type="term" value="C:plasma membrane"/>
    <property type="evidence" value="ECO:0007669"/>
    <property type="project" value="UniProtKB-SubCell"/>
</dbReference>
<evidence type="ECO:0000256" key="6">
    <source>
        <dbReference type="ARBA" id="ARBA00022989"/>
    </source>
</evidence>
<feature type="transmembrane region" description="Helical" evidence="8">
    <location>
        <begin position="452"/>
        <end position="472"/>
    </location>
</feature>
<keyword evidence="6 8" id="KW-1133">Transmembrane helix</keyword>
<keyword evidence="11" id="KW-1185">Reference proteome</keyword>
<feature type="transmembrane region" description="Helical" evidence="8">
    <location>
        <begin position="395"/>
        <end position="416"/>
    </location>
</feature>
<feature type="transmembrane region" description="Helical" evidence="8">
    <location>
        <begin position="70"/>
        <end position="89"/>
    </location>
</feature>
<feature type="transmembrane region" description="Helical" evidence="8">
    <location>
        <begin position="7"/>
        <end position="32"/>
    </location>
</feature>
<gene>
    <name evidence="10" type="ORF">BN983_01234</name>
</gene>
<name>A0A059NVC1_9BACI</name>